<dbReference type="GeneID" id="101716220"/>
<feature type="compositionally biased region" description="Basic and acidic residues" evidence="1">
    <location>
        <begin position="9"/>
        <end position="19"/>
    </location>
</feature>
<evidence type="ECO:0000256" key="1">
    <source>
        <dbReference type="SAM" id="MobiDB-lite"/>
    </source>
</evidence>
<evidence type="ECO:0000313" key="3">
    <source>
        <dbReference type="RefSeq" id="XP_021112992.1"/>
    </source>
</evidence>
<evidence type="ECO:0000313" key="2">
    <source>
        <dbReference type="Proteomes" id="UP000694906"/>
    </source>
</evidence>
<dbReference type="RefSeq" id="XP_021112992.1">
    <property type="nucleotide sequence ID" value="XM_021257333.1"/>
</dbReference>
<dbReference type="AlphaFoldDB" id="A0AAX6STE6"/>
<name>A0AAX6STE6_HETGA</name>
<gene>
    <name evidence="3" type="primary">Alkbh2</name>
</gene>
<accession>A0AAX6STE6</accession>
<dbReference type="Proteomes" id="UP000694906">
    <property type="component" value="Unplaced"/>
</dbReference>
<keyword evidence="2" id="KW-1185">Reference proteome</keyword>
<sequence length="144" mass="16082">MKRFLMKRAQGDHVGKGEQQEQTEEEPATLDKDPGGPRKRPRRETKERASHEAGSSWRHIRAEGLDCDYTVLFGKAEADEIFQELERKVEYFTGIKMGVTILGSTEMTKENWPQEAPLPLSPLGPAETSFSGIRSPGGRTPARG</sequence>
<protein>
    <submittedName>
        <fullName evidence="3">DNA oxidative demethylase ALKBH2 isoform X2</fullName>
    </submittedName>
</protein>
<reference evidence="3" key="1">
    <citation type="submission" date="2025-08" db="UniProtKB">
        <authorList>
            <consortium name="RefSeq"/>
        </authorList>
    </citation>
    <scope>IDENTIFICATION</scope>
</reference>
<dbReference type="CTD" id="121642"/>
<feature type="region of interest" description="Disordered" evidence="1">
    <location>
        <begin position="1"/>
        <end position="56"/>
    </location>
</feature>
<feature type="region of interest" description="Disordered" evidence="1">
    <location>
        <begin position="112"/>
        <end position="144"/>
    </location>
</feature>
<organism evidence="2 3">
    <name type="scientific">Heterocephalus glaber</name>
    <name type="common">Naked mole rat</name>
    <dbReference type="NCBI Taxonomy" id="10181"/>
    <lineage>
        <taxon>Eukaryota</taxon>
        <taxon>Metazoa</taxon>
        <taxon>Chordata</taxon>
        <taxon>Craniata</taxon>
        <taxon>Vertebrata</taxon>
        <taxon>Euteleostomi</taxon>
        <taxon>Mammalia</taxon>
        <taxon>Eutheria</taxon>
        <taxon>Euarchontoglires</taxon>
        <taxon>Glires</taxon>
        <taxon>Rodentia</taxon>
        <taxon>Hystricomorpha</taxon>
        <taxon>Bathyergidae</taxon>
        <taxon>Heterocephalus</taxon>
    </lineage>
</organism>
<proteinExistence type="predicted"/>